<name>A0A369K8D5_HYPMA</name>
<gene>
    <name evidence="2" type="ORF">Hypma_013938</name>
</gene>
<proteinExistence type="predicted"/>
<keyword evidence="1" id="KW-0732">Signal</keyword>
<feature type="signal peptide" evidence="1">
    <location>
        <begin position="1"/>
        <end position="23"/>
    </location>
</feature>
<organism evidence="2 3">
    <name type="scientific">Hypsizygus marmoreus</name>
    <name type="common">White beech mushroom</name>
    <name type="synonym">Agaricus marmoreus</name>
    <dbReference type="NCBI Taxonomy" id="39966"/>
    <lineage>
        <taxon>Eukaryota</taxon>
        <taxon>Fungi</taxon>
        <taxon>Dikarya</taxon>
        <taxon>Basidiomycota</taxon>
        <taxon>Agaricomycotina</taxon>
        <taxon>Agaricomycetes</taxon>
        <taxon>Agaricomycetidae</taxon>
        <taxon>Agaricales</taxon>
        <taxon>Tricholomatineae</taxon>
        <taxon>Lyophyllaceae</taxon>
        <taxon>Hypsizygus</taxon>
    </lineage>
</organism>
<evidence type="ECO:0000313" key="3">
    <source>
        <dbReference type="Proteomes" id="UP000076154"/>
    </source>
</evidence>
<feature type="chain" id="PRO_5016763210" evidence="1">
    <location>
        <begin position="24"/>
        <end position="152"/>
    </location>
</feature>
<dbReference type="EMBL" id="LUEZ02000009">
    <property type="protein sequence ID" value="RDB29832.1"/>
    <property type="molecule type" value="Genomic_DNA"/>
</dbReference>
<sequence length="152" mass="17314">MPAINRWIAGILLFTFTLRHVPGKDHGPADGLSRRPAAPEDNPRMTIHDWIDTAHINWERSGHHPYTPPPTEEYCVPPDGEINPPSRLRNDDRAHHQYTILFPAPTKPSHKTLQLIGSESSSTTPPVPRHFRAVLKRFITMPALIFPLQFIR</sequence>
<keyword evidence="3" id="KW-1185">Reference proteome</keyword>
<accession>A0A369K8D5</accession>
<dbReference type="InParanoid" id="A0A369K8D5"/>
<evidence type="ECO:0000256" key="1">
    <source>
        <dbReference type="SAM" id="SignalP"/>
    </source>
</evidence>
<dbReference type="AlphaFoldDB" id="A0A369K8D5"/>
<dbReference type="Proteomes" id="UP000076154">
    <property type="component" value="Unassembled WGS sequence"/>
</dbReference>
<evidence type="ECO:0000313" key="2">
    <source>
        <dbReference type="EMBL" id="RDB29832.1"/>
    </source>
</evidence>
<dbReference type="OrthoDB" id="3037028at2759"/>
<protein>
    <submittedName>
        <fullName evidence="2">Uncharacterized protein</fullName>
    </submittedName>
</protein>
<reference evidence="2" key="1">
    <citation type="submission" date="2018-04" db="EMBL/GenBank/DDBJ databases">
        <title>Whole genome sequencing of Hypsizygus marmoreus.</title>
        <authorList>
            <person name="Choi I.-G."/>
            <person name="Min B."/>
            <person name="Kim J.-G."/>
            <person name="Kim S."/>
            <person name="Oh Y.-L."/>
            <person name="Kong W.-S."/>
            <person name="Park H."/>
            <person name="Jeong J."/>
            <person name="Song E.-S."/>
        </authorList>
    </citation>
    <scope>NUCLEOTIDE SEQUENCE [LARGE SCALE GENOMIC DNA]</scope>
    <source>
        <strain evidence="2">51987-8</strain>
    </source>
</reference>
<comment type="caution">
    <text evidence="2">The sequence shown here is derived from an EMBL/GenBank/DDBJ whole genome shotgun (WGS) entry which is preliminary data.</text>
</comment>